<proteinExistence type="predicted"/>
<gene>
    <name evidence="1" type="ORF">SAMN05192563_1007169</name>
</gene>
<dbReference type="AlphaFoldDB" id="A0A1I7CR07"/>
<evidence type="ECO:0000313" key="2">
    <source>
        <dbReference type="Proteomes" id="UP000198844"/>
    </source>
</evidence>
<protein>
    <recommendedName>
        <fullName evidence="3">Zinc-or iron-chelating domain-containing protein</fullName>
    </recommendedName>
</protein>
<organism evidence="1 2">
    <name type="scientific">Paraburkholderia aspalathi</name>
    <dbReference type="NCBI Taxonomy" id="1324617"/>
    <lineage>
        <taxon>Bacteria</taxon>
        <taxon>Pseudomonadati</taxon>
        <taxon>Pseudomonadota</taxon>
        <taxon>Betaproteobacteria</taxon>
        <taxon>Burkholderiales</taxon>
        <taxon>Burkholderiaceae</taxon>
        <taxon>Paraburkholderia</taxon>
    </lineage>
</organism>
<evidence type="ECO:0008006" key="3">
    <source>
        <dbReference type="Google" id="ProtNLM"/>
    </source>
</evidence>
<evidence type="ECO:0000313" key="1">
    <source>
        <dbReference type="EMBL" id="SFU01887.1"/>
    </source>
</evidence>
<reference evidence="1 2" key="1">
    <citation type="submission" date="2016-10" db="EMBL/GenBank/DDBJ databases">
        <authorList>
            <person name="de Groot N.N."/>
        </authorList>
    </citation>
    <scope>NUCLEOTIDE SEQUENCE [LARGE SCALE GENOMIC DNA]</scope>
    <source>
        <strain evidence="1 2">LMG 27731</strain>
    </source>
</reference>
<dbReference type="Proteomes" id="UP000198844">
    <property type="component" value="Unassembled WGS sequence"/>
</dbReference>
<dbReference type="OrthoDB" id="9034121at2"/>
<sequence length="317" mass="34321">MVSTFSFACSACGKCCNSPPAMSLPELFRHRDRFIGCIAIGRVPRKRLGEKLRVGKYETVLDETGVAAFDASADTLLHRAGDTFSLTTQGYDYPSLARCPALEEDGRCAIHFDGKPLTCEVVPLDPLVPDALQHLVLAGRNQIAAYLGTDCIQEGDRADGKLMVAEGRIEDEAARDALARRRESLATESKVWGKAVFEALRKELFESPAALARIPAGGFLSISIVPALLAVAGVSARCRQLSLDYIDSQLALIERSIAQALLRRRLDDRPITQELRAFAGAYQRAKTILAVPVRPGDESGNPSQVSEVEAYLSGADC</sequence>
<accession>A0A1I7CR07</accession>
<name>A0A1I7CR07_9BURK</name>
<dbReference type="EMBL" id="FPBH01000007">
    <property type="protein sequence ID" value="SFU01887.1"/>
    <property type="molecule type" value="Genomic_DNA"/>
</dbReference>
<dbReference type="RefSeq" id="WP_093634821.1">
    <property type="nucleotide sequence ID" value="NZ_FPBH01000007.1"/>
</dbReference>